<evidence type="ECO:0000313" key="3">
    <source>
        <dbReference type="Proteomes" id="UP000001935"/>
    </source>
</evidence>
<dbReference type="Proteomes" id="UP000001935">
    <property type="component" value="Chromosome"/>
</dbReference>
<dbReference type="RefSeq" id="WP_011419512.1">
    <property type="nucleotide sequence ID" value="NC_007760.1"/>
</dbReference>
<dbReference type="SUPFAM" id="SSF53335">
    <property type="entry name" value="S-adenosyl-L-methionine-dependent methyltransferases"/>
    <property type="match status" value="1"/>
</dbReference>
<dbReference type="Pfam" id="PF13489">
    <property type="entry name" value="Methyltransf_23"/>
    <property type="match status" value="1"/>
</dbReference>
<dbReference type="Gene3D" id="3.40.50.150">
    <property type="entry name" value="Vaccinia Virus protein VP39"/>
    <property type="match status" value="1"/>
</dbReference>
<organism evidence="2 3">
    <name type="scientific">Anaeromyxobacter dehalogenans (strain 2CP-C)</name>
    <dbReference type="NCBI Taxonomy" id="290397"/>
    <lineage>
        <taxon>Bacteria</taxon>
        <taxon>Pseudomonadati</taxon>
        <taxon>Myxococcota</taxon>
        <taxon>Myxococcia</taxon>
        <taxon>Myxococcales</taxon>
        <taxon>Cystobacterineae</taxon>
        <taxon>Anaeromyxobacteraceae</taxon>
        <taxon>Anaeromyxobacter</taxon>
    </lineage>
</organism>
<dbReference type="EMBL" id="CP000251">
    <property type="protein sequence ID" value="ABC80229.1"/>
    <property type="molecule type" value="Genomic_DNA"/>
</dbReference>
<name>Q2IN47_ANADE</name>
<keyword evidence="2" id="KW-0489">Methyltransferase</keyword>
<dbReference type="STRING" id="290397.Adeh_0453"/>
<dbReference type="InterPro" id="IPR029063">
    <property type="entry name" value="SAM-dependent_MTases_sf"/>
</dbReference>
<dbReference type="KEGG" id="ade:Adeh_0453"/>
<dbReference type="GO" id="GO:0032259">
    <property type="term" value="P:methylation"/>
    <property type="evidence" value="ECO:0007669"/>
    <property type="project" value="UniProtKB-KW"/>
</dbReference>
<reference evidence="2" key="1">
    <citation type="submission" date="2006-01" db="EMBL/GenBank/DDBJ databases">
        <title>Complete sequence of Anaeromyxobacter dehalogenans 2CP-C.</title>
        <authorList>
            <consortium name="US DOE Joint Genome Institute"/>
            <person name="Copeland A."/>
            <person name="Lucas S."/>
            <person name="Lapidus A."/>
            <person name="Barry K."/>
            <person name="Detter J.C."/>
            <person name="Glavina T."/>
            <person name="Hammon N."/>
            <person name="Israni S."/>
            <person name="Pitluck S."/>
            <person name="Brettin T."/>
            <person name="Bruce D."/>
            <person name="Han C."/>
            <person name="Tapia R."/>
            <person name="Gilna P."/>
            <person name="Kiss H."/>
            <person name="Schmutz J."/>
            <person name="Larimer F."/>
            <person name="Land M."/>
            <person name="Kyrpides N."/>
            <person name="Anderson I."/>
            <person name="Sanford R.A."/>
            <person name="Ritalahti K.M."/>
            <person name="Thomas H.S."/>
            <person name="Kirby J.R."/>
            <person name="Zhulin I.B."/>
            <person name="Loeffler F.E."/>
            <person name="Richardson P."/>
        </authorList>
    </citation>
    <scope>NUCLEOTIDE SEQUENCE</scope>
    <source>
        <strain evidence="2">2CP-C</strain>
    </source>
</reference>
<dbReference type="eggNOG" id="COG0500">
    <property type="taxonomic scope" value="Bacteria"/>
</dbReference>
<dbReference type="CDD" id="cd02440">
    <property type="entry name" value="AdoMet_MTases"/>
    <property type="match status" value="1"/>
</dbReference>
<sequence length="224" mass="25221">MPPRAARRRPARSIDPSATATSARRASPDAPGRFDAAYYRRHYRGKDRVHSAAEIARLASGVCGLAGWLGVEVRSVLDVGAGTGLWRSWLRRHRPAVAYRSVDVSPYACARYGHELRDISRWRARERFDLVVCHGVLHYLDDRAAARAIDNLGAMCRGLLYLEVITRGDLETVVDLERTDTAMHRRTGAWYRRRLARHFVQVGAGLWAARRAGLPFYELEAARG</sequence>
<feature type="compositionally biased region" description="Low complexity" evidence="1">
    <location>
        <begin position="15"/>
        <end position="31"/>
    </location>
</feature>
<proteinExistence type="predicted"/>
<feature type="compositionally biased region" description="Basic residues" evidence="1">
    <location>
        <begin position="1"/>
        <end position="11"/>
    </location>
</feature>
<keyword evidence="2" id="KW-0808">Transferase</keyword>
<evidence type="ECO:0000313" key="2">
    <source>
        <dbReference type="EMBL" id="ABC80229.1"/>
    </source>
</evidence>
<dbReference type="AlphaFoldDB" id="Q2IN47"/>
<dbReference type="HOGENOM" id="CLU_1232927_0_0_7"/>
<dbReference type="GO" id="GO:0008168">
    <property type="term" value="F:methyltransferase activity"/>
    <property type="evidence" value="ECO:0007669"/>
    <property type="project" value="UniProtKB-KW"/>
</dbReference>
<dbReference type="OrthoDB" id="9801609at2"/>
<accession>Q2IN47</accession>
<protein>
    <submittedName>
        <fullName evidence="2">Methyltransferase type 12</fullName>
    </submittedName>
</protein>
<feature type="region of interest" description="Disordered" evidence="1">
    <location>
        <begin position="1"/>
        <end position="31"/>
    </location>
</feature>
<evidence type="ECO:0000256" key="1">
    <source>
        <dbReference type="SAM" id="MobiDB-lite"/>
    </source>
</evidence>
<gene>
    <name evidence="2" type="ordered locus">Adeh_0453</name>
</gene>